<dbReference type="AlphaFoldDB" id="A0A2H8TJR3"/>
<dbReference type="InterPro" id="IPR052958">
    <property type="entry name" value="IFN-induced_PKR_regulator"/>
</dbReference>
<dbReference type="Pfam" id="PF05699">
    <property type="entry name" value="Dimer_Tnp_hAT"/>
    <property type="match status" value="1"/>
</dbReference>
<accession>A0A2H8TJR3</accession>
<dbReference type="GO" id="GO:0046983">
    <property type="term" value="F:protein dimerization activity"/>
    <property type="evidence" value="ECO:0007669"/>
    <property type="project" value="InterPro"/>
</dbReference>
<evidence type="ECO:0000313" key="3">
    <source>
        <dbReference type="EMBL" id="MBW14383.1"/>
    </source>
</evidence>
<dbReference type="InterPro" id="IPR008906">
    <property type="entry name" value="HATC_C_dom"/>
</dbReference>
<reference evidence="3" key="1">
    <citation type="submission" date="2017-10" db="EMBL/GenBank/DDBJ databases">
        <title>Transcriptome Assembly of Sugarcane Aphid Adults.</title>
        <authorList>
            <person name="Scully E.D."/>
            <person name="Palmer N.A."/>
            <person name="Geib S.M."/>
            <person name="Sarath G."/>
            <person name="Sattler S.E."/>
        </authorList>
    </citation>
    <scope>NUCLEOTIDE SEQUENCE</scope>
    <source>
        <tissue evidence="3">Whole body</tissue>
    </source>
</reference>
<evidence type="ECO:0000259" key="2">
    <source>
        <dbReference type="Pfam" id="PF05699"/>
    </source>
</evidence>
<feature type="domain" description="HAT C-terminal dimerisation" evidence="2">
    <location>
        <begin position="212"/>
        <end position="269"/>
    </location>
</feature>
<feature type="chain" id="PRO_5014191551" evidence="1">
    <location>
        <begin position="19"/>
        <end position="292"/>
    </location>
</feature>
<dbReference type="PANTHER" id="PTHR46289">
    <property type="entry name" value="52 KDA REPRESSOR OF THE INHIBITOR OF THE PROTEIN KINASE-LIKE PROTEIN-RELATED"/>
    <property type="match status" value="1"/>
</dbReference>
<proteinExistence type="predicted"/>
<dbReference type="OrthoDB" id="6627548at2759"/>
<sequence>MSTSSFIVNLFILKDILSTINILCQMLQEKNATLGKAAILIKGVLQTFENDKSTLAFNNLWLEIQDFAKDYNINFNVPFQTQRLKQIKREPNRLIDFVLTTATGAEEPNEVDNATAEHYFRVNAYFKVLDSIIVNMKKRFCTESLEMAESIDNFFKLNIEKSKFFIDHYKDLLDVNCYNLKSEITVVKNYLTLTTGKDDISLEDLKTFIVKNVYPNIYKLLQVALTLPISSATCERSFSAMRRIKTWMRSTMVENRFNDLSILNIEKDLAKKINNNDIVNAFSNKNRYIVLK</sequence>
<feature type="signal peptide" evidence="1">
    <location>
        <begin position="1"/>
        <end position="18"/>
    </location>
</feature>
<keyword evidence="1" id="KW-0732">Signal</keyword>
<gene>
    <name evidence="3" type="primary">ZMYM1_25</name>
</gene>
<name>A0A2H8TJR3_9HEMI</name>
<dbReference type="EMBL" id="GFXV01002578">
    <property type="protein sequence ID" value="MBW14383.1"/>
    <property type="molecule type" value="Transcribed_RNA"/>
</dbReference>
<dbReference type="PANTHER" id="PTHR46289:SF17">
    <property type="entry name" value="HAT C-TERMINAL DIMERISATION DOMAIN-CONTAINING PROTEIN"/>
    <property type="match status" value="1"/>
</dbReference>
<dbReference type="SUPFAM" id="SSF53098">
    <property type="entry name" value="Ribonuclease H-like"/>
    <property type="match status" value="1"/>
</dbReference>
<evidence type="ECO:0000256" key="1">
    <source>
        <dbReference type="SAM" id="SignalP"/>
    </source>
</evidence>
<protein>
    <submittedName>
        <fullName evidence="3">Zinc finger MYM-type protein 1</fullName>
    </submittedName>
</protein>
<dbReference type="InterPro" id="IPR012337">
    <property type="entry name" value="RNaseH-like_sf"/>
</dbReference>
<organism evidence="3">
    <name type="scientific">Melanaphis sacchari</name>
    <dbReference type="NCBI Taxonomy" id="742174"/>
    <lineage>
        <taxon>Eukaryota</taxon>
        <taxon>Metazoa</taxon>
        <taxon>Ecdysozoa</taxon>
        <taxon>Arthropoda</taxon>
        <taxon>Hexapoda</taxon>
        <taxon>Insecta</taxon>
        <taxon>Pterygota</taxon>
        <taxon>Neoptera</taxon>
        <taxon>Paraneoptera</taxon>
        <taxon>Hemiptera</taxon>
        <taxon>Sternorrhyncha</taxon>
        <taxon>Aphidomorpha</taxon>
        <taxon>Aphidoidea</taxon>
        <taxon>Aphididae</taxon>
        <taxon>Aphidini</taxon>
        <taxon>Melanaphis</taxon>
    </lineage>
</organism>